<evidence type="ECO:0000313" key="7">
    <source>
        <dbReference type="EMBL" id="QGK68488.1"/>
    </source>
</evidence>
<evidence type="ECO:0008006" key="9">
    <source>
        <dbReference type="Google" id="ProtNLM"/>
    </source>
</evidence>
<dbReference type="GO" id="GO:0005886">
    <property type="term" value="C:plasma membrane"/>
    <property type="evidence" value="ECO:0007669"/>
    <property type="project" value="UniProtKB-SubCell"/>
</dbReference>
<dbReference type="Pfam" id="PF01810">
    <property type="entry name" value="LysE"/>
    <property type="match status" value="1"/>
</dbReference>
<feature type="transmembrane region" description="Helical" evidence="6">
    <location>
        <begin position="12"/>
        <end position="37"/>
    </location>
</feature>
<comment type="subcellular location">
    <subcellularLocation>
        <location evidence="1">Cell membrane</location>
        <topology evidence="1">Multi-pass membrane protein</topology>
    </subcellularLocation>
</comment>
<keyword evidence="3 6" id="KW-0812">Transmembrane</keyword>
<dbReference type="GO" id="GO:0015171">
    <property type="term" value="F:amino acid transmembrane transporter activity"/>
    <property type="evidence" value="ECO:0007669"/>
    <property type="project" value="TreeGrafter"/>
</dbReference>
<dbReference type="KEGG" id="sace:GIY23_01985"/>
<gene>
    <name evidence="7" type="ORF">GIY23_01985</name>
</gene>
<dbReference type="PANTHER" id="PTHR30086:SF20">
    <property type="entry name" value="ARGININE EXPORTER PROTEIN ARGO-RELATED"/>
    <property type="match status" value="1"/>
</dbReference>
<evidence type="ECO:0000256" key="6">
    <source>
        <dbReference type="SAM" id="Phobius"/>
    </source>
</evidence>
<sequence>MSTGYMWVDLGVLPAFIAAVVVLLLAPGPDMAFIVATGLRDGRGGATRAALGITAAVSVYVVLTALGVGAFLAAAPGIAEVIQLGGAAYLSYLAWATWRSSGSPLEPSPEQSANVFRRGFAVNIANPKIMLPFTAFLPQFLGEATENPVLQCSCWA</sequence>
<evidence type="ECO:0000313" key="8">
    <source>
        <dbReference type="Proteomes" id="UP000371041"/>
    </source>
</evidence>
<keyword evidence="5 6" id="KW-0472">Membrane</keyword>
<name>A0A5Q3Q1N2_9PSEU</name>
<keyword evidence="2" id="KW-1003">Cell membrane</keyword>
<evidence type="ECO:0000256" key="2">
    <source>
        <dbReference type="ARBA" id="ARBA00022475"/>
    </source>
</evidence>
<evidence type="ECO:0000256" key="4">
    <source>
        <dbReference type="ARBA" id="ARBA00022989"/>
    </source>
</evidence>
<dbReference type="RefSeq" id="WP_154075097.1">
    <property type="nucleotide sequence ID" value="NZ_CP045929.1"/>
</dbReference>
<feature type="transmembrane region" description="Helical" evidence="6">
    <location>
        <begin position="49"/>
        <end position="75"/>
    </location>
</feature>
<keyword evidence="4 6" id="KW-1133">Transmembrane helix</keyword>
<dbReference type="AlphaFoldDB" id="A0A5Q3Q1N2"/>
<proteinExistence type="predicted"/>
<dbReference type="InterPro" id="IPR001123">
    <property type="entry name" value="LeuE-type"/>
</dbReference>
<evidence type="ECO:0000256" key="5">
    <source>
        <dbReference type="ARBA" id="ARBA00023136"/>
    </source>
</evidence>
<protein>
    <recommendedName>
        <fullName evidence="9">LysE family translocator</fullName>
    </recommendedName>
</protein>
<dbReference type="Proteomes" id="UP000371041">
    <property type="component" value="Chromosome"/>
</dbReference>
<dbReference type="EMBL" id="CP045929">
    <property type="protein sequence ID" value="QGK68488.1"/>
    <property type="molecule type" value="Genomic_DNA"/>
</dbReference>
<evidence type="ECO:0000256" key="1">
    <source>
        <dbReference type="ARBA" id="ARBA00004651"/>
    </source>
</evidence>
<keyword evidence="8" id="KW-1185">Reference proteome</keyword>
<accession>A0A5Q3Q1N2</accession>
<dbReference type="PANTHER" id="PTHR30086">
    <property type="entry name" value="ARGININE EXPORTER PROTEIN ARGO"/>
    <property type="match status" value="1"/>
</dbReference>
<organism evidence="7 8">
    <name type="scientific">Allosaccharopolyspora coralli</name>
    <dbReference type="NCBI Taxonomy" id="2665642"/>
    <lineage>
        <taxon>Bacteria</taxon>
        <taxon>Bacillati</taxon>
        <taxon>Actinomycetota</taxon>
        <taxon>Actinomycetes</taxon>
        <taxon>Pseudonocardiales</taxon>
        <taxon>Pseudonocardiaceae</taxon>
        <taxon>Allosaccharopolyspora</taxon>
    </lineage>
</organism>
<reference evidence="8" key="1">
    <citation type="submission" date="2019-11" db="EMBL/GenBank/DDBJ databases">
        <title>The complete genome sequence of Saccharopolyspora sp. E2A.</title>
        <authorList>
            <person name="Zhang G."/>
        </authorList>
    </citation>
    <scope>NUCLEOTIDE SEQUENCE [LARGE SCALE GENOMIC DNA]</scope>
    <source>
        <strain evidence="8">E2A</strain>
    </source>
</reference>
<evidence type="ECO:0000256" key="3">
    <source>
        <dbReference type="ARBA" id="ARBA00022692"/>
    </source>
</evidence>